<dbReference type="Pfam" id="PF02330">
    <property type="entry name" value="MAM33"/>
    <property type="match status" value="1"/>
</dbReference>
<dbReference type="GO" id="GO:0005759">
    <property type="term" value="C:mitochondrial matrix"/>
    <property type="evidence" value="ECO:0007669"/>
    <property type="project" value="InterPro"/>
</dbReference>
<gene>
    <name evidence="1" type="ORF">Z518_09748</name>
</gene>
<dbReference type="InterPro" id="IPR003428">
    <property type="entry name" value="MAM33"/>
</dbReference>
<dbReference type="Proteomes" id="UP000053617">
    <property type="component" value="Unassembled WGS sequence"/>
</dbReference>
<proteinExistence type="predicted"/>
<reference evidence="1 2" key="1">
    <citation type="submission" date="2015-01" db="EMBL/GenBank/DDBJ databases">
        <title>The Genome Sequence of Rhinocladiella mackenzie CBS 650.93.</title>
        <authorList>
            <consortium name="The Broad Institute Genomics Platform"/>
            <person name="Cuomo C."/>
            <person name="de Hoog S."/>
            <person name="Gorbushina A."/>
            <person name="Stielow B."/>
            <person name="Teixiera M."/>
            <person name="Abouelleil A."/>
            <person name="Chapman S.B."/>
            <person name="Priest M."/>
            <person name="Young S.K."/>
            <person name="Wortman J."/>
            <person name="Nusbaum C."/>
            <person name="Birren B."/>
        </authorList>
    </citation>
    <scope>NUCLEOTIDE SEQUENCE [LARGE SCALE GENOMIC DNA]</scope>
    <source>
        <strain evidence="1 2">CBS 650.93</strain>
    </source>
</reference>
<dbReference type="Gene3D" id="3.10.280.10">
    <property type="entry name" value="Mitochondrial glycoprotein"/>
    <property type="match status" value="1"/>
</dbReference>
<accession>A0A0D2GQU6</accession>
<name>A0A0D2GQU6_9EURO</name>
<dbReference type="PANTHER" id="PTHR10826:SF1">
    <property type="entry name" value="COMPLEMENT COMPONENT 1 Q SUBCOMPONENT-BINDING PROTEIN, MITOCHONDRIAL"/>
    <property type="match status" value="1"/>
</dbReference>
<evidence type="ECO:0008006" key="3">
    <source>
        <dbReference type="Google" id="ProtNLM"/>
    </source>
</evidence>
<dbReference type="InterPro" id="IPR036561">
    <property type="entry name" value="MAM33_sf"/>
</dbReference>
<dbReference type="GO" id="GO:0042256">
    <property type="term" value="P:cytosolic ribosome assembly"/>
    <property type="evidence" value="ECO:0007669"/>
    <property type="project" value="TreeGrafter"/>
</dbReference>
<dbReference type="AlphaFoldDB" id="A0A0D2GQU6"/>
<dbReference type="RefSeq" id="XP_013267819.1">
    <property type="nucleotide sequence ID" value="XM_013412365.1"/>
</dbReference>
<dbReference type="VEuPathDB" id="FungiDB:Z518_09748"/>
<protein>
    <recommendedName>
        <fullName evidence="3">Mitochondrial glyco protein</fullName>
    </recommendedName>
</protein>
<evidence type="ECO:0000313" key="2">
    <source>
        <dbReference type="Proteomes" id="UP000053617"/>
    </source>
</evidence>
<dbReference type="OrthoDB" id="278212at2759"/>
<dbReference type="GeneID" id="25297819"/>
<dbReference type="SUPFAM" id="SSF54529">
    <property type="entry name" value="Mitochondrial glycoprotein MAM33-like"/>
    <property type="match status" value="1"/>
</dbReference>
<organism evidence="1 2">
    <name type="scientific">Rhinocladiella mackenziei CBS 650.93</name>
    <dbReference type="NCBI Taxonomy" id="1442369"/>
    <lineage>
        <taxon>Eukaryota</taxon>
        <taxon>Fungi</taxon>
        <taxon>Dikarya</taxon>
        <taxon>Ascomycota</taxon>
        <taxon>Pezizomycotina</taxon>
        <taxon>Eurotiomycetes</taxon>
        <taxon>Chaetothyriomycetidae</taxon>
        <taxon>Chaetothyriales</taxon>
        <taxon>Herpotrichiellaceae</taxon>
        <taxon>Rhinocladiella</taxon>
    </lineage>
</organism>
<dbReference type="EMBL" id="KN847482">
    <property type="protein sequence ID" value="KIX00683.1"/>
    <property type="molecule type" value="Genomic_DNA"/>
</dbReference>
<evidence type="ECO:0000313" key="1">
    <source>
        <dbReference type="EMBL" id="KIX00683.1"/>
    </source>
</evidence>
<dbReference type="HOGENOM" id="CLU_072692_0_0_1"/>
<dbReference type="STRING" id="1442369.A0A0D2GQU6"/>
<keyword evidence="2" id="KW-1185">Reference proteome</keyword>
<dbReference type="PANTHER" id="PTHR10826">
    <property type="entry name" value="COMPLEMENT COMPONENT 1"/>
    <property type="match status" value="1"/>
</dbReference>
<sequence>MLSLRVFGRALPKAAFRQPAIRVASSISRFTAHRPLLQPAMKSSYPTFSTSVARREPSGESDLELAEKFNSERMLELESNNPNKPASIEEFLQTSPWQIEDIPGTHEVVLRRDFGNEKIKIELSVTEIDNTAEEDEFDQMDEDGALEDEADYGMGKSTINQSGPRGGKTDVVAEDRTASADRAEAGDAGDTDTELSPAFPVRLTITITKPGKRAVEIRAIAEEGAIEIGTMSFFPKESLLEAQTPKEAQEARSLYAGPPVANLDPELQAMLDKYLEERGIDTQLANFLPEYVEYKEQREYVQWLDNMKQFIEE</sequence>